<evidence type="ECO:0000256" key="10">
    <source>
        <dbReference type="ARBA" id="ARBA00022729"/>
    </source>
</evidence>
<dbReference type="Proteomes" id="UP000515124">
    <property type="component" value="Unplaced"/>
</dbReference>
<evidence type="ECO:0000256" key="18">
    <source>
        <dbReference type="PROSITE-ProRule" id="PRU10141"/>
    </source>
</evidence>
<dbReference type="KEGG" id="pavi:110745455"/>
<evidence type="ECO:0000256" key="3">
    <source>
        <dbReference type="ARBA" id="ARBA00007606"/>
    </source>
</evidence>
<dbReference type="Pfam" id="PF00069">
    <property type="entry name" value="Pkinase"/>
    <property type="match status" value="1"/>
</dbReference>
<dbReference type="Pfam" id="PF00139">
    <property type="entry name" value="Lectin_legB"/>
    <property type="match status" value="1"/>
</dbReference>
<proteinExistence type="inferred from homology"/>
<accession>A0A6P5REH1</accession>
<feature type="domain" description="Protein kinase" evidence="20">
    <location>
        <begin position="385"/>
        <end position="587"/>
    </location>
</feature>
<keyword evidence="14 19" id="KW-1133">Transmembrane helix</keyword>
<dbReference type="PROSITE" id="PS00308">
    <property type="entry name" value="LECTIN_LEGUME_ALPHA"/>
    <property type="match status" value="1"/>
</dbReference>
<evidence type="ECO:0000256" key="13">
    <source>
        <dbReference type="ARBA" id="ARBA00022840"/>
    </source>
</evidence>
<dbReference type="InterPro" id="IPR019825">
    <property type="entry name" value="Lectin_legB_Mn/Ca_BS"/>
</dbReference>
<dbReference type="Gene3D" id="1.10.510.10">
    <property type="entry name" value="Transferase(Phosphotransferase) domain 1"/>
    <property type="match status" value="1"/>
</dbReference>
<dbReference type="PROSITE" id="PS00307">
    <property type="entry name" value="LECTIN_LEGUME_BETA"/>
    <property type="match status" value="1"/>
</dbReference>
<evidence type="ECO:0000313" key="22">
    <source>
        <dbReference type="RefSeq" id="XP_021801237.1"/>
    </source>
</evidence>
<keyword evidence="21" id="KW-1185">Reference proteome</keyword>
<keyword evidence="15 19" id="KW-0472">Membrane</keyword>
<keyword evidence="11" id="KW-0430">Lectin</keyword>
<evidence type="ECO:0000259" key="20">
    <source>
        <dbReference type="PROSITE" id="PS50011"/>
    </source>
</evidence>
<dbReference type="AlphaFoldDB" id="A0A6P5REH1"/>
<evidence type="ECO:0000256" key="19">
    <source>
        <dbReference type="SAM" id="Phobius"/>
    </source>
</evidence>
<evidence type="ECO:0000256" key="7">
    <source>
        <dbReference type="ARBA" id="ARBA00022475"/>
    </source>
</evidence>
<evidence type="ECO:0000313" key="21">
    <source>
        <dbReference type="Proteomes" id="UP000515124"/>
    </source>
</evidence>
<feature type="binding site" evidence="18">
    <location>
        <position position="415"/>
    </location>
    <ligand>
        <name>ATP</name>
        <dbReference type="ChEBI" id="CHEBI:30616"/>
    </ligand>
</feature>
<evidence type="ECO:0000256" key="14">
    <source>
        <dbReference type="ARBA" id="ARBA00022989"/>
    </source>
</evidence>
<keyword evidence="8" id="KW-0418">Kinase</keyword>
<feature type="transmembrane region" description="Helical" evidence="19">
    <location>
        <begin position="20"/>
        <end position="37"/>
    </location>
</feature>
<keyword evidence="13 18" id="KW-0067">ATP-binding</keyword>
<dbReference type="CDD" id="cd06899">
    <property type="entry name" value="lectin_legume_LecRK_Arcelin_ConA"/>
    <property type="match status" value="1"/>
</dbReference>
<dbReference type="SMR" id="A0A6P5REH1"/>
<keyword evidence="9 19" id="KW-0812">Transmembrane</keyword>
<sequence length="587" mass="65314">MVANYNSATAILRLHPQKLYHLLLLLLLTPCATPLTFRFPTFQQSNRIFTEGDAVIGNQYIHLNKENLRAESSTGSVGRATFYEPFLLRENSTGKLADFTTSFAFIIDERNMSFYGEGLAFFLAPWGSLLKRTLGKGSSLGLPVNSSVENVIEPSNDYPFVAVEFDTYRNSGPTVKDPDGNHVGIDINCLKSNITRAWNGGIVEAKLNRAWISYNSSSKNLSVAFTTFNDDTQEQKISYLSYMVDLNKYLPDWVIVGFSASSSTGAGSALHNIISWNFTSTELVDNEVLALSGREEIIFETPVPYPSPSSKVKARKRKKPLAVVIGSSIGGFILVCFLGLGLYNSCKKKATRTTDGNLKYLSQFFEGKSLKRFPYKELVLATRNFFEGEKLGEGGSGVVYKGYITYLNSYVAVKKISRGPKHGIDEYAPQLQKISRCMHRNLVQLIGWCHEKGELLLVYEFMPNGSLDSHLLKAESLLSWELRYKIVQGLASGLLYLHEQPLLHGNIKSSNVVVDSDFNAKLGDFGFRNGKEPQMITTGYMAPEYIDTRQLSKKSDVFSFGIVALEISCGRKLIDPKFGGSQVNMVE</sequence>
<dbReference type="GO" id="GO:0005524">
    <property type="term" value="F:ATP binding"/>
    <property type="evidence" value="ECO:0007669"/>
    <property type="project" value="UniProtKB-UniRule"/>
</dbReference>
<dbReference type="InterPro" id="IPR001220">
    <property type="entry name" value="Legume_lectin_dom"/>
</dbReference>
<evidence type="ECO:0000256" key="2">
    <source>
        <dbReference type="ARBA" id="ARBA00004479"/>
    </source>
</evidence>
<evidence type="ECO:0000256" key="4">
    <source>
        <dbReference type="ARBA" id="ARBA00008536"/>
    </source>
</evidence>
<evidence type="ECO:0000256" key="1">
    <source>
        <dbReference type="ARBA" id="ARBA00004236"/>
    </source>
</evidence>
<dbReference type="InterPro" id="IPR011009">
    <property type="entry name" value="Kinase-like_dom_sf"/>
</dbReference>
<comment type="similarity">
    <text evidence="5">In the C-terminal section; belongs to the protein kinase superfamily. Ser/Thr protein kinase family.</text>
</comment>
<keyword evidence="17" id="KW-0325">Glycoprotein</keyword>
<keyword evidence="8" id="KW-0723">Serine/threonine-protein kinase</keyword>
<dbReference type="InterPro" id="IPR000985">
    <property type="entry name" value="Lectin_LegA_CS"/>
</dbReference>
<evidence type="ECO:0000256" key="8">
    <source>
        <dbReference type="ARBA" id="ARBA00022527"/>
    </source>
</evidence>
<dbReference type="PROSITE" id="PS00107">
    <property type="entry name" value="PROTEIN_KINASE_ATP"/>
    <property type="match status" value="1"/>
</dbReference>
<dbReference type="Gene3D" id="2.60.120.200">
    <property type="match status" value="1"/>
</dbReference>
<feature type="transmembrane region" description="Helical" evidence="19">
    <location>
        <begin position="321"/>
        <end position="343"/>
    </location>
</feature>
<dbReference type="SUPFAM" id="SSF49899">
    <property type="entry name" value="Concanavalin A-like lectins/glucanases"/>
    <property type="match status" value="1"/>
</dbReference>
<evidence type="ECO:0000256" key="15">
    <source>
        <dbReference type="ARBA" id="ARBA00023136"/>
    </source>
</evidence>
<dbReference type="PANTHER" id="PTHR27007">
    <property type="match status" value="1"/>
</dbReference>
<dbReference type="Gene3D" id="3.30.200.20">
    <property type="entry name" value="Phosphorylase Kinase, domain 1"/>
    <property type="match status" value="1"/>
</dbReference>
<evidence type="ECO:0000256" key="11">
    <source>
        <dbReference type="ARBA" id="ARBA00022734"/>
    </source>
</evidence>
<dbReference type="InterPro" id="IPR050528">
    <property type="entry name" value="L-type_Lectin-RKs"/>
</dbReference>
<dbReference type="RefSeq" id="XP_021801237.1">
    <property type="nucleotide sequence ID" value="XM_021945545.1"/>
</dbReference>
<name>A0A6P5REH1_PRUAV</name>
<dbReference type="SUPFAM" id="SSF56112">
    <property type="entry name" value="Protein kinase-like (PK-like)"/>
    <property type="match status" value="1"/>
</dbReference>
<dbReference type="InterPro" id="IPR013320">
    <property type="entry name" value="ConA-like_dom_sf"/>
</dbReference>
<comment type="similarity">
    <text evidence="4">In the N-terminal section; belongs to the leguminous lectin family.</text>
</comment>
<dbReference type="InterPro" id="IPR017441">
    <property type="entry name" value="Protein_kinase_ATP_BS"/>
</dbReference>
<comment type="subcellular location">
    <subcellularLocation>
        <location evidence="1">Cell membrane</location>
    </subcellularLocation>
    <subcellularLocation>
        <location evidence="2">Membrane</location>
        <topology evidence="2">Single-pass type I membrane protein</topology>
    </subcellularLocation>
</comment>
<evidence type="ECO:0000256" key="6">
    <source>
        <dbReference type="ARBA" id="ARBA00012513"/>
    </source>
</evidence>
<protein>
    <recommendedName>
        <fullName evidence="6">non-specific serine/threonine protein kinase</fullName>
        <ecNumber evidence="6">2.7.11.1</ecNumber>
    </recommendedName>
</protein>
<evidence type="ECO:0000256" key="12">
    <source>
        <dbReference type="ARBA" id="ARBA00022741"/>
    </source>
</evidence>
<keyword evidence="8" id="KW-0808">Transferase</keyword>
<dbReference type="PROSITE" id="PS50011">
    <property type="entry name" value="PROTEIN_KINASE_DOM"/>
    <property type="match status" value="1"/>
</dbReference>
<keyword evidence="7" id="KW-1003">Cell membrane</keyword>
<reference evidence="22" key="1">
    <citation type="submission" date="2025-08" db="UniProtKB">
        <authorList>
            <consortium name="RefSeq"/>
        </authorList>
    </citation>
    <scope>IDENTIFICATION</scope>
</reference>
<keyword evidence="10" id="KW-0732">Signal</keyword>
<dbReference type="InterPro" id="IPR000719">
    <property type="entry name" value="Prot_kinase_dom"/>
</dbReference>
<organism evidence="21 22">
    <name type="scientific">Prunus avium</name>
    <name type="common">Cherry</name>
    <name type="synonym">Cerasus avium</name>
    <dbReference type="NCBI Taxonomy" id="42229"/>
    <lineage>
        <taxon>Eukaryota</taxon>
        <taxon>Viridiplantae</taxon>
        <taxon>Streptophyta</taxon>
        <taxon>Embryophyta</taxon>
        <taxon>Tracheophyta</taxon>
        <taxon>Spermatophyta</taxon>
        <taxon>Magnoliopsida</taxon>
        <taxon>eudicotyledons</taxon>
        <taxon>Gunneridae</taxon>
        <taxon>Pentapetalae</taxon>
        <taxon>rosids</taxon>
        <taxon>fabids</taxon>
        <taxon>Rosales</taxon>
        <taxon>Rosaceae</taxon>
        <taxon>Amygdaloideae</taxon>
        <taxon>Amygdaleae</taxon>
        <taxon>Prunus</taxon>
    </lineage>
</organism>
<comment type="similarity">
    <text evidence="3">Belongs to the leguminous lectin family.</text>
</comment>
<evidence type="ECO:0000256" key="5">
    <source>
        <dbReference type="ARBA" id="ARBA00010217"/>
    </source>
</evidence>
<dbReference type="GO" id="GO:0030246">
    <property type="term" value="F:carbohydrate binding"/>
    <property type="evidence" value="ECO:0007669"/>
    <property type="project" value="UniProtKB-KW"/>
</dbReference>
<dbReference type="GO" id="GO:0005886">
    <property type="term" value="C:plasma membrane"/>
    <property type="evidence" value="ECO:0007669"/>
    <property type="project" value="UniProtKB-SubCell"/>
</dbReference>
<keyword evidence="16" id="KW-0675">Receptor</keyword>
<evidence type="ECO:0000256" key="9">
    <source>
        <dbReference type="ARBA" id="ARBA00022692"/>
    </source>
</evidence>
<dbReference type="GeneID" id="110745455"/>
<dbReference type="EC" id="2.7.11.1" evidence="6"/>
<dbReference type="GO" id="GO:0004674">
    <property type="term" value="F:protein serine/threonine kinase activity"/>
    <property type="evidence" value="ECO:0007669"/>
    <property type="project" value="UniProtKB-KW"/>
</dbReference>
<evidence type="ECO:0000256" key="16">
    <source>
        <dbReference type="ARBA" id="ARBA00023170"/>
    </source>
</evidence>
<keyword evidence="12 18" id="KW-0547">Nucleotide-binding</keyword>
<evidence type="ECO:0000256" key="17">
    <source>
        <dbReference type="ARBA" id="ARBA00023180"/>
    </source>
</evidence>
<gene>
    <name evidence="22" type="primary">LOC110745455</name>
</gene>
<dbReference type="Gramene" id="Pav_sc0005093.1_g010.1.mk:mrna">
    <property type="protein sequence ID" value="Pav_sc0005093.1_g010.1.mk:CDS:1"/>
    <property type="gene ID" value="Pav_sc0005093.1_g010.1.mk"/>
</dbReference>